<dbReference type="AlphaFoldDB" id="A0A6C0D1D4"/>
<organism evidence="1">
    <name type="scientific">viral metagenome</name>
    <dbReference type="NCBI Taxonomy" id="1070528"/>
    <lineage>
        <taxon>unclassified sequences</taxon>
        <taxon>metagenomes</taxon>
        <taxon>organismal metagenomes</taxon>
    </lineage>
</organism>
<evidence type="ECO:0000313" key="1">
    <source>
        <dbReference type="EMBL" id="QHT10242.1"/>
    </source>
</evidence>
<name>A0A6C0D1D4_9ZZZZ</name>
<protein>
    <submittedName>
        <fullName evidence="1">Uncharacterized protein</fullName>
    </submittedName>
</protein>
<reference evidence="1" key="1">
    <citation type="journal article" date="2020" name="Nature">
        <title>Giant virus diversity and host interactions through global metagenomics.</title>
        <authorList>
            <person name="Schulz F."/>
            <person name="Roux S."/>
            <person name="Paez-Espino D."/>
            <person name="Jungbluth S."/>
            <person name="Walsh D.A."/>
            <person name="Denef V.J."/>
            <person name="McMahon K.D."/>
            <person name="Konstantinidis K.T."/>
            <person name="Eloe-Fadrosh E.A."/>
            <person name="Kyrpides N.C."/>
            <person name="Woyke T."/>
        </authorList>
    </citation>
    <scope>NUCLEOTIDE SEQUENCE</scope>
    <source>
        <strain evidence="1">GVMAG-M-3300023174-104</strain>
    </source>
</reference>
<proteinExistence type="predicted"/>
<dbReference type="EMBL" id="MN739519">
    <property type="protein sequence ID" value="QHT10242.1"/>
    <property type="molecule type" value="Genomic_DNA"/>
</dbReference>
<sequence length="34" mass="3974">METAIAFFQKMRGMQDMCTIKDDKMGRLGFDPFL</sequence>
<accession>A0A6C0D1D4</accession>